<sequence length="105" mass="11772">MRWLTGSVVGLTLMSFVMASPAANGKADYSLMLIGGGLEFCTSQSIRECTKPLKLSSEDHVDYAYFIDESRIAELQRTIWSPARIIEKINLSKRLNKPIAEQKAY</sequence>
<proteinExistence type="predicted"/>
<gene>
    <name evidence="2" type="ORF">PN838_11905</name>
</gene>
<dbReference type="RefSeq" id="WP_272180809.1">
    <property type="nucleotide sequence ID" value="NZ_JAQOMS010000002.1"/>
</dbReference>
<evidence type="ECO:0000313" key="3">
    <source>
        <dbReference type="Proteomes" id="UP001528411"/>
    </source>
</evidence>
<name>A0ABT5FFF4_9GAMM</name>
<keyword evidence="3" id="KW-1185">Reference proteome</keyword>
<dbReference type="Proteomes" id="UP001528411">
    <property type="component" value="Unassembled WGS sequence"/>
</dbReference>
<reference evidence="2 3" key="1">
    <citation type="submission" date="2023-01" db="EMBL/GenBank/DDBJ databases">
        <title>Psychrosphaera sp. nov., isolated from marine algae.</title>
        <authorList>
            <person name="Bayburt H."/>
            <person name="Choi B.J."/>
            <person name="Kim J.M."/>
            <person name="Choi D.G."/>
            <person name="Jeon C.O."/>
        </authorList>
    </citation>
    <scope>NUCLEOTIDE SEQUENCE [LARGE SCALE GENOMIC DNA]</scope>
    <source>
        <strain evidence="2 3">G1-22</strain>
    </source>
</reference>
<feature type="chain" id="PRO_5047334030" evidence="1">
    <location>
        <begin position="20"/>
        <end position="105"/>
    </location>
</feature>
<keyword evidence="1" id="KW-0732">Signal</keyword>
<dbReference type="EMBL" id="JAQOMS010000002">
    <property type="protein sequence ID" value="MDC2889355.1"/>
    <property type="molecule type" value="Genomic_DNA"/>
</dbReference>
<organism evidence="2 3">
    <name type="scientific">Psychrosphaera algicola</name>
    <dbReference type="NCBI Taxonomy" id="3023714"/>
    <lineage>
        <taxon>Bacteria</taxon>
        <taxon>Pseudomonadati</taxon>
        <taxon>Pseudomonadota</taxon>
        <taxon>Gammaproteobacteria</taxon>
        <taxon>Alteromonadales</taxon>
        <taxon>Pseudoalteromonadaceae</taxon>
        <taxon>Psychrosphaera</taxon>
    </lineage>
</organism>
<comment type="caution">
    <text evidence="2">The sequence shown here is derived from an EMBL/GenBank/DDBJ whole genome shotgun (WGS) entry which is preliminary data.</text>
</comment>
<protein>
    <submittedName>
        <fullName evidence="2">Uncharacterized protein</fullName>
    </submittedName>
</protein>
<evidence type="ECO:0000256" key="1">
    <source>
        <dbReference type="SAM" id="SignalP"/>
    </source>
</evidence>
<evidence type="ECO:0000313" key="2">
    <source>
        <dbReference type="EMBL" id="MDC2889355.1"/>
    </source>
</evidence>
<accession>A0ABT5FFF4</accession>
<feature type="signal peptide" evidence="1">
    <location>
        <begin position="1"/>
        <end position="19"/>
    </location>
</feature>